<reference evidence="3" key="1">
    <citation type="submission" date="2013-01" db="EMBL/GenBank/DDBJ databases">
        <title>Draft Genome Sequence of a Mulberry Tree, Morus notabilis C.K. Schneid.</title>
        <authorList>
            <person name="He N."/>
            <person name="Zhao S."/>
        </authorList>
    </citation>
    <scope>NUCLEOTIDE SEQUENCE</scope>
</reference>
<evidence type="ECO:0000256" key="1">
    <source>
        <dbReference type="SAM" id="MobiDB-lite"/>
    </source>
</evidence>
<evidence type="ECO:0000313" key="2">
    <source>
        <dbReference type="EMBL" id="EXC04350.1"/>
    </source>
</evidence>
<keyword evidence="3" id="KW-1185">Reference proteome</keyword>
<name>W9RR96_9ROSA</name>
<accession>W9RR96</accession>
<feature type="compositionally biased region" description="Basic and acidic residues" evidence="1">
    <location>
        <begin position="74"/>
        <end position="83"/>
    </location>
</feature>
<feature type="region of interest" description="Disordered" evidence="1">
    <location>
        <begin position="32"/>
        <end position="83"/>
    </location>
</feature>
<evidence type="ECO:0000313" key="3">
    <source>
        <dbReference type="Proteomes" id="UP000030645"/>
    </source>
</evidence>
<dbReference type="EMBL" id="KE345467">
    <property type="protein sequence ID" value="EXC04350.1"/>
    <property type="molecule type" value="Genomic_DNA"/>
</dbReference>
<dbReference type="AlphaFoldDB" id="W9RR96"/>
<organism evidence="2 3">
    <name type="scientific">Morus notabilis</name>
    <dbReference type="NCBI Taxonomy" id="981085"/>
    <lineage>
        <taxon>Eukaryota</taxon>
        <taxon>Viridiplantae</taxon>
        <taxon>Streptophyta</taxon>
        <taxon>Embryophyta</taxon>
        <taxon>Tracheophyta</taxon>
        <taxon>Spermatophyta</taxon>
        <taxon>Magnoliopsida</taxon>
        <taxon>eudicotyledons</taxon>
        <taxon>Gunneridae</taxon>
        <taxon>Pentapetalae</taxon>
        <taxon>rosids</taxon>
        <taxon>fabids</taxon>
        <taxon>Rosales</taxon>
        <taxon>Moraceae</taxon>
        <taxon>Moreae</taxon>
        <taxon>Morus</taxon>
    </lineage>
</organism>
<proteinExistence type="predicted"/>
<dbReference type="Proteomes" id="UP000030645">
    <property type="component" value="Unassembled WGS sequence"/>
</dbReference>
<protein>
    <submittedName>
        <fullName evidence="2">Uncharacterized protein</fullName>
    </submittedName>
</protein>
<sequence>MVQIGRVDSPQTRARLRSTVLVLRPIRARRVSSCPPLSNSRNLVRRFHPSGVKSPSLSEPESAACPLNPNSPIEARHVSERKP</sequence>
<gene>
    <name evidence="2" type="ORF">L484_015977</name>
</gene>